<keyword evidence="14" id="KW-1185">Reference proteome</keyword>
<dbReference type="InterPro" id="IPR023425">
    <property type="entry name" value="GalP_uridyl_Trfase_II_CS"/>
</dbReference>
<evidence type="ECO:0000256" key="1">
    <source>
        <dbReference type="ARBA" id="ARBA00001107"/>
    </source>
</evidence>
<sequence>MNEHIKRLIEQAIAEHLIDAEDEIYARNRILALVGQADYTDPGTVTAEPIPDILEALVEEMIASGRLAARLDEKERFAAELMDVFVDRPSTITTTFNQLYKGNPVQATDYFYQLSQASNYIQTKRIAKNIQYKAATTYGEIDITINLSKPEKDPREIAAARTEPVAASTYPTCLLCVENVGYAGRSNHPARANHRIVPLTLQGEAWALQYSPYVYYNEHSIILSQTHRDMVINRAAFERLLEFVDQFPHYFAGSNADLPIVGGSILTHDHYQGGRYEFAMDRATIQSRFDLPQQPDVSGQTLHWPLSVIRLSSKDRQQLLAAADDIYTTWLTYSDADQDIIAMTDGVRHNTVTPIARMRNGSYELDLVLRNNRTSVEHPDGIFHTHADIHHIKRENIGLIEVMGLAVLPARLLEELKQVEQFIVGETTDVLPVHRTWAEELKQQYTGQPVTSYVEQAVAEKFVRGLEDCGVFKQTEAGQAGLAKFLQTVTRQVAGDRR</sequence>
<comment type="similarity">
    <text evidence="4 10">Belongs to the galactose-1-phosphate uridylyltransferase type 2 family.</text>
</comment>
<organism evidence="13 14">
    <name type="scientific">Exiguobacterium oxidotolerans</name>
    <dbReference type="NCBI Taxonomy" id="223958"/>
    <lineage>
        <taxon>Bacteria</taxon>
        <taxon>Bacillati</taxon>
        <taxon>Bacillota</taxon>
        <taxon>Bacilli</taxon>
        <taxon>Bacillales</taxon>
        <taxon>Bacillales Family XII. Incertae Sedis</taxon>
        <taxon>Exiguobacterium</taxon>
    </lineage>
</organism>
<dbReference type="GO" id="GO:0006012">
    <property type="term" value="P:galactose metabolic process"/>
    <property type="evidence" value="ECO:0007669"/>
    <property type="project" value="UniProtKB-UniRule"/>
</dbReference>
<keyword evidence="9 10" id="KW-0119">Carbohydrate metabolism</keyword>
<evidence type="ECO:0000259" key="11">
    <source>
        <dbReference type="Pfam" id="PF01087"/>
    </source>
</evidence>
<evidence type="ECO:0000256" key="7">
    <source>
        <dbReference type="ARBA" id="ARBA00022695"/>
    </source>
</evidence>
<dbReference type="UniPathway" id="UPA00214"/>
<dbReference type="EMBL" id="CABWKQ010000005">
    <property type="protein sequence ID" value="VWX33771.1"/>
    <property type="molecule type" value="Genomic_DNA"/>
</dbReference>
<reference evidence="13 14" key="1">
    <citation type="submission" date="2019-10" db="EMBL/GenBank/DDBJ databases">
        <authorList>
            <person name="Karimi E."/>
        </authorList>
    </citation>
    <scope>NUCLEOTIDE SEQUENCE [LARGE SCALE GENOMIC DNA]</scope>
    <source>
        <strain evidence="13">Exiguobacterium sp. 9Y</strain>
    </source>
</reference>
<evidence type="ECO:0000256" key="6">
    <source>
        <dbReference type="ARBA" id="ARBA00022679"/>
    </source>
</evidence>
<keyword evidence="6 10" id="KW-0808">Transferase</keyword>
<dbReference type="InterPro" id="IPR005849">
    <property type="entry name" value="GalP_Utransf_N"/>
</dbReference>
<dbReference type="PROSITE" id="PS01163">
    <property type="entry name" value="GAL_P_UDP_TRANSF_II"/>
    <property type="match status" value="1"/>
</dbReference>
<name>A0A653I489_9BACL</name>
<dbReference type="HAMAP" id="MF_00571">
    <property type="entry name" value="GalP_UDP_trans"/>
    <property type="match status" value="1"/>
</dbReference>
<keyword evidence="8 10" id="KW-0299">Galactose metabolism</keyword>
<proteinExistence type="inferred from homology"/>
<dbReference type="NCBIfam" id="NF003629">
    <property type="entry name" value="PRK05270.1-2"/>
    <property type="match status" value="1"/>
</dbReference>
<comment type="pathway">
    <text evidence="3 10">Carbohydrate metabolism; galactose metabolism.</text>
</comment>
<evidence type="ECO:0000259" key="12">
    <source>
        <dbReference type="Pfam" id="PF02744"/>
    </source>
</evidence>
<evidence type="ECO:0000313" key="14">
    <source>
        <dbReference type="Proteomes" id="UP000439752"/>
    </source>
</evidence>
<keyword evidence="5 10" id="KW-0963">Cytoplasm</keyword>
<evidence type="ECO:0000256" key="5">
    <source>
        <dbReference type="ARBA" id="ARBA00022490"/>
    </source>
</evidence>
<dbReference type="InterPro" id="IPR000766">
    <property type="entry name" value="GalP_uridyl_Trfase_II"/>
</dbReference>
<evidence type="ECO:0000256" key="4">
    <source>
        <dbReference type="ARBA" id="ARBA00008706"/>
    </source>
</evidence>
<keyword evidence="7 10" id="KW-0548">Nucleotidyltransferase</keyword>
<dbReference type="EC" id="2.7.7.12" evidence="10"/>
<dbReference type="PANTHER" id="PTHR39191">
    <property type="entry name" value="GALACTOSE-1-PHOSPHATE URIDYLYLTRANSFERASE"/>
    <property type="match status" value="1"/>
</dbReference>
<dbReference type="Pfam" id="PF01087">
    <property type="entry name" value="GalP_UDP_transf"/>
    <property type="match status" value="1"/>
</dbReference>
<evidence type="ECO:0000313" key="13">
    <source>
        <dbReference type="EMBL" id="VWX33771.1"/>
    </source>
</evidence>
<dbReference type="Pfam" id="PF02744">
    <property type="entry name" value="GalP_UDP_tr_C"/>
    <property type="match status" value="1"/>
</dbReference>
<dbReference type="AlphaFoldDB" id="A0A653I489"/>
<dbReference type="GO" id="GO:0005737">
    <property type="term" value="C:cytoplasm"/>
    <property type="evidence" value="ECO:0007669"/>
    <property type="project" value="UniProtKB-SubCell"/>
</dbReference>
<protein>
    <recommendedName>
        <fullName evidence="10">Galactose-1-phosphate uridylyltransferase</fullName>
        <shortName evidence="10">Gal-1-P uridylyltransferase</shortName>
        <ecNumber evidence="10">2.7.7.12</ecNumber>
    </recommendedName>
    <alternativeName>
        <fullName evidence="10">UDP-glucose--hexose-1-phosphate uridylyltransferase</fullName>
    </alternativeName>
</protein>
<gene>
    <name evidence="10 13" type="primary">galT</name>
    <name evidence="13" type="ORF">EXIGUO9Y_130068</name>
</gene>
<accession>A0A653I489</accession>
<comment type="subcellular location">
    <subcellularLocation>
        <location evidence="2 10">Cytoplasm</location>
    </subcellularLocation>
</comment>
<evidence type="ECO:0000256" key="8">
    <source>
        <dbReference type="ARBA" id="ARBA00023144"/>
    </source>
</evidence>
<evidence type="ECO:0000256" key="2">
    <source>
        <dbReference type="ARBA" id="ARBA00004496"/>
    </source>
</evidence>
<dbReference type="Proteomes" id="UP000439752">
    <property type="component" value="Unassembled WGS sequence"/>
</dbReference>
<dbReference type="RefSeq" id="WP_159172835.1">
    <property type="nucleotide sequence ID" value="NZ_LR732308.1"/>
</dbReference>
<dbReference type="PIRSF" id="PIRSF006005">
    <property type="entry name" value="GalT_BS"/>
    <property type="match status" value="1"/>
</dbReference>
<feature type="domain" description="Galactose-1-phosphate uridyl transferase C-terminal" evidence="12">
    <location>
        <begin position="244"/>
        <end position="425"/>
    </location>
</feature>
<dbReference type="InterPro" id="IPR005850">
    <property type="entry name" value="GalP_Utransf_C"/>
</dbReference>
<feature type="domain" description="Galactose-1-phosphate uridyl transferase N-terminal" evidence="11">
    <location>
        <begin position="18"/>
        <end position="228"/>
    </location>
</feature>
<dbReference type="NCBIfam" id="TIGR01239">
    <property type="entry name" value="galT_2"/>
    <property type="match status" value="1"/>
</dbReference>
<evidence type="ECO:0000256" key="10">
    <source>
        <dbReference type="HAMAP-Rule" id="MF_00571"/>
    </source>
</evidence>
<comment type="catalytic activity">
    <reaction evidence="1 10">
        <text>alpha-D-galactose 1-phosphate + UDP-alpha-D-glucose = alpha-D-glucose 1-phosphate + UDP-alpha-D-galactose</text>
        <dbReference type="Rhea" id="RHEA:13989"/>
        <dbReference type="ChEBI" id="CHEBI:58336"/>
        <dbReference type="ChEBI" id="CHEBI:58601"/>
        <dbReference type="ChEBI" id="CHEBI:58885"/>
        <dbReference type="ChEBI" id="CHEBI:66914"/>
        <dbReference type="EC" id="2.7.7.12"/>
    </reaction>
</comment>
<evidence type="ECO:0000256" key="9">
    <source>
        <dbReference type="ARBA" id="ARBA00023277"/>
    </source>
</evidence>
<evidence type="ECO:0000256" key="3">
    <source>
        <dbReference type="ARBA" id="ARBA00004947"/>
    </source>
</evidence>
<dbReference type="GO" id="GO:0008108">
    <property type="term" value="F:UDP-glucose:hexose-1-phosphate uridylyltransferase activity"/>
    <property type="evidence" value="ECO:0007669"/>
    <property type="project" value="UniProtKB-UniRule"/>
</dbReference>
<dbReference type="PANTHER" id="PTHR39191:SF1">
    <property type="entry name" value="DUF4922 DOMAIN-CONTAINING PROTEIN"/>
    <property type="match status" value="1"/>
</dbReference>